<accession>A0A850DX01</accession>
<feature type="transmembrane region" description="Helical" evidence="1">
    <location>
        <begin position="46"/>
        <end position="66"/>
    </location>
</feature>
<feature type="transmembrane region" description="Helical" evidence="1">
    <location>
        <begin position="78"/>
        <end position="97"/>
    </location>
</feature>
<dbReference type="PANTHER" id="PTHR34980:SF2">
    <property type="entry name" value="INNER MEMBRANE PROTEIN YHAH-RELATED"/>
    <property type="match status" value="1"/>
</dbReference>
<evidence type="ECO:0000256" key="1">
    <source>
        <dbReference type="SAM" id="Phobius"/>
    </source>
</evidence>
<organism evidence="2 3">
    <name type="scientific">Curtobacterium citreum</name>
    <dbReference type="NCBI Taxonomy" id="2036"/>
    <lineage>
        <taxon>Bacteria</taxon>
        <taxon>Bacillati</taxon>
        <taxon>Actinomycetota</taxon>
        <taxon>Actinomycetes</taxon>
        <taxon>Micrococcales</taxon>
        <taxon>Microbacteriaceae</taxon>
        <taxon>Curtobacterium</taxon>
    </lineage>
</organism>
<dbReference type="AlphaFoldDB" id="A0A850DX01"/>
<dbReference type="Pfam" id="PF05656">
    <property type="entry name" value="DUF805"/>
    <property type="match status" value="1"/>
</dbReference>
<dbReference type="EMBL" id="JABMCG010000123">
    <property type="protein sequence ID" value="NUU29309.1"/>
    <property type="molecule type" value="Genomic_DNA"/>
</dbReference>
<dbReference type="Proteomes" id="UP000539146">
    <property type="component" value="Unassembled WGS sequence"/>
</dbReference>
<dbReference type="PANTHER" id="PTHR34980">
    <property type="entry name" value="INNER MEMBRANE PROTEIN-RELATED-RELATED"/>
    <property type="match status" value="1"/>
</dbReference>
<evidence type="ECO:0000313" key="2">
    <source>
        <dbReference type="EMBL" id="NUU29309.1"/>
    </source>
</evidence>
<keyword evidence="1" id="KW-0812">Transmembrane</keyword>
<evidence type="ECO:0000313" key="3">
    <source>
        <dbReference type="Proteomes" id="UP000539146"/>
    </source>
</evidence>
<sequence>MSNDSVQPGGVALRDPFYGAPFTEAVRRFWRKYTVFTGRASRSEFWWWWVTSFVVGLVLQLVPQAFTPGSPVLENPVGSYLFVLWGLVTLIGSLALGARRLHDANLSGFWQFLHVVVGIGSLVLLVMFLLPRNPKGERFH</sequence>
<name>A0A850DX01_9MICO</name>
<proteinExistence type="predicted"/>
<reference evidence="2 3" key="1">
    <citation type="submission" date="2020-05" db="EMBL/GenBank/DDBJ databases">
        <title>Genome Sequencing of Type Strains.</title>
        <authorList>
            <person name="Lemaire J.F."/>
            <person name="Inderbitzin P."/>
            <person name="Gregorio O.A."/>
            <person name="Collins S.B."/>
            <person name="Wespe N."/>
            <person name="Knight-Connoni V."/>
        </authorList>
    </citation>
    <scope>NUCLEOTIDE SEQUENCE [LARGE SCALE GENOMIC DNA]</scope>
    <source>
        <strain evidence="2 3">DSM 20512</strain>
    </source>
</reference>
<feature type="transmembrane region" description="Helical" evidence="1">
    <location>
        <begin position="109"/>
        <end position="130"/>
    </location>
</feature>
<dbReference type="RefSeq" id="WP_174777392.1">
    <property type="nucleotide sequence ID" value="NZ_BAAAWP010000001.1"/>
</dbReference>
<comment type="caution">
    <text evidence="2">The sequence shown here is derived from an EMBL/GenBank/DDBJ whole genome shotgun (WGS) entry which is preliminary data.</text>
</comment>
<dbReference type="InterPro" id="IPR008523">
    <property type="entry name" value="DUF805"/>
</dbReference>
<keyword evidence="1" id="KW-0472">Membrane</keyword>
<gene>
    <name evidence="2" type="ORF">HP467_14530</name>
</gene>
<dbReference type="GO" id="GO:0005886">
    <property type="term" value="C:plasma membrane"/>
    <property type="evidence" value="ECO:0007669"/>
    <property type="project" value="TreeGrafter"/>
</dbReference>
<keyword evidence="1" id="KW-1133">Transmembrane helix</keyword>
<protein>
    <submittedName>
        <fullName evidence="2">DUF805 domain-containing protein</fullName>
    </submittedName>
</protein>